<accession>A0A852X5R8</accession>
<name>A0A852X5R8_9MICO</name>
<evidence type="ECO:0000256" key="1">
    <source>
        <dbReference type="SAM" id="MobiDB-lite"/>
    </source>
</evidence>
<comment type="caution">
    <text evidence="3">The sequence shown here is derived from an EMBL/GenBank/DDBJ whole genome shotgun (WGS) entry which is preliminary data.</text>
</comment>
<dbReference type="AlphaFoldDB" id="A0A852X5R8"/>
<gene>
    <name evidence="3" type="ORF">BJY28_002825</name>
</gene>
<protein>
    <recommendedName>
        <fullName evidence="2">SseB protein N-terminal domain-containing protein</fullName>
    </recommendedName>
</protein>
<proteinExistence type="predicted"/>
<dbReference type="Pfam" id="PF07179">
    <property type="entry name" value="SseB"/>
    <property type="match status" value="1"/>
</dbReference>
<evidence type="ECO:0000313" key="3">
    <source>
        <dbReference type="EMBL" id="NYG38356.1"/>
    </source>
</evidence>
<dbReference type="InterPro" id="IPR009839">
    <property type="entry name" value="SseB_N"/>
</dbReference>
<keyword evidence="4" id="KW-1185">Reference proteome</keyword>
<feature type="domain" description="SseB protein N-terminal" evidence="2">
    <location>
        <begin position="44"/>
        <end position="162"/>
    </location>
</feature>
<sequence>MTSAGDGGYPGSIGGADSGGVPWKGRNLPDAGFAGDDGNADPALLDALTSGDDAAVMARLPGVRLLVPVTAVAAETTTGAHGQTADAQSDMAVMLLEHPDGRTALPAFTSQAALAAFDPQARPVPVVAERAAEAAISERADLIVLDCADAQAREVRASMVWALAQRRGWLPAHADPFVAGSLERAVAEVPEIRDHELAEGEPAGTGVLQVELTLVPGLSGPQVQQLVTALGERLAADGELRARVDGLAFRVR</sequence>
<feature type="region of interest" description="Disordered" evidence="1">
    <location>
        <begin position="1"/>
        <end position="34"/>
    </location>
</feature>
<dbReference type="Proteomes" id="UP000592181">
    <property type="component" value="Unassembled WGS sequence"/>
</dbReference>
<feature type="compositionally biased region" description="Gly residues" evidence="1">
    <location>
        <begin position="1"/>
        <end position="18"/>
    </location>
</feature>
<dbReference type="RefSeq" id="WP_343037134.1">
    <property type="nucleotide sequence ID" value="NZ_JACBZX010000001.1"/>
</dbReference>
<evidence type="ECO:0000259" key="2">
    <source>
        <dbReference type="Pfam" id="PF07179"/>
    </source>
</evidence>
<organism evidence="3 4">
    <name type="scientific">Janibacter alkaliphilus</name>
    <dbReference type="NCBI Taxonomy" id="1069963"/>
    <lineage>
        <taxon>Bacteria</taxon>
        <taxon>Bacillati</taxon>
        <taxon>Actinomycetota</taxon>
        <taxon>Actinomycetes</taxon>
        <taxon>Micrococcales</taxon>
        <taxon>Intrasporangiaceae</taxon>
        <taxon>Janibacter</taxon>
    </lineage>
</organism>
<reference evidence="3 4" key="1">
    <citation type="submission" date="2020-07" db="EMBL/GenBank/DDBJ databases">
        <title>Sequencing the genomes of 1000 actinobacteria strains.</title>
        <authorList>
            <person name="Klenk H.-P."/>
        </authorList>
    </citation>
    <scope>NUCLEOTIDE SEQUENCE [LARGE SCALE GENOMIC DNA]</scope>
    <source>
        <strain evidence="3 4">DSM 24723</strain>
    </source>
</reference>
<dbReference type="EMBL" id="JACBZX010000001">
    <property type="protein sequence ID" value="NYG38356.1"/>
    <property type="molecule type" value="Genomic_DNA"/>
</dbReference>
<evidence type="ECO:0000313" key="4">
    <source>
        <dbReference type="Proteomes" id="UP000592181"/>
    </source>
</evidence>